<proteinExistence type="predicted"/>
<reference evidence="2 3" key="1">
    <citation type="submission" date="2016-12" db="EMBL/GenBank/DDBJ databases">
        <title>Draft genome sequence of Fusarium oxysporum causing rot on Narcissus.</title>
        <authorList>
            <person name="Armitage A.D."/>
            <person name="Taylor A."/>
            <person name="Clarkson J.P."/>
            <person name="Harrison R.J."/>
            <person name="Jackson A.C."/>
        </authorList>
    </citation>
    <scope>NUCLEOTIDE SEQUENCE [LARGE SCALE GENOMIC DNA]</scope>
    <source>
        <strain evidence="2 3">N139</strain>
    </source>
</reference>
<feature type="compositionally biased region" description="Low complexity" evidence="1">
    <location>
        <begin position="35"/>
        <end position="45"/>
    </location>
</feature>
<accession>A0A4Q2V4N4</accession>
<dbReference type="EMBL" id="MQTW01000594">
    <property type="protein sequence ID" value="RYC79568.1"/>
    <property type="molecule type" value="Genomic_DNA"/>
</dbReference>
<feature type="compositionally biased region" description="Low complexity" evidence="1">
    <location>
        <begin position="10"/>
        <end position="21"/>
    </location>
</feature>
<evidence type="ECO:0000313" key="3">
    <source>
        <dbReference type="Proteomes" id="UP000290540"/>
    </source>
</evidence>
<gene>
    <name evidence="2" type="ORF">BFJ63_vAg17548</name>
</gene>
<sequence length="72" mass="7606">MPPGKILLQSPSSTSPNVSPPAKLESASRSRSKRNPNNATPAPAACQTRRELKCNDNKSSNQGKFKALAQGS</sequence>
<feature type="region of interest" description="Disordered" evidence="1">
    <location>
        <begin position="1"/>
        <end position="72"/>
    </location>
</feature>
<organism evidence="2 3">
    <name type="scientific">Fusarium oxysporum f. sp. narcissi</name>
    <dbReference type="NCBI Taxonomy" id="451672"/>
    <lineage>
        <taxon>Eukaryota</taxon>
        <taxon>Fungi</taxon>
        <taxon>Dikarya</taxon>
        <taxon>Ascomycota</taxon>
        <taxon>Pezizomycotina</taxon>
        <taxon>Sordariomycetes</taxon>
        <taxon>Hypocreomycetidae</taxon>
        <taxon>Hypocreales</taxon>
        <taxon>Nectriaceae</taxon>
        <taxon>Fusarium</taxon>
        <taxon>Fusarium oxysporum species complex</taxon>
    </lineage>
</organism>
<evidence type="ECO:0000313" key="2">
    <source>
        <dbReference type="EMBL" id="RYC79568.1"/>
    </source>
</evidence>
<protein>
    <submittedName>
        <fullName evidence="2">Uncharacterized protein</fullName>
    </submittedName>
</protein>
<evidence type="ECO:0000256" key="1">
    <source>
        <dbReference type="SAM" id="MobiDB-lite"/>
    </source>
</evidence>
<dbReference type="AlphaFoldDB" id="A0A4Q2V4N4"/>
<comment type="caution">
    <text evidence="2">The sequence shown here is derived from an EMBL/GenBank/DDBJ whole genome shotgun (WGS) entry which is preliminary data.</text>
</comment>
<name>A0A4Q2V4N4_FUSOX</name>
<dbReference type="Proteomes" id="UP000290540">
    <property type="component" value="Unassembled WGS sequence"/>
</dbReference>